<evidence type="ECO:0000259" key="2">
    <source>
        <dbReference type="PROSITE" id="PS50853"/>
    </source>
</evidence>
<dbReference type="InterPro" id="IPR003961">
    <property type="entry name" value="FN3_dom"/>
</dbReference>
<dbReference type="Pfam" id="PF00041">
    <property type="entry name" value="fn3"/>
    <property type="match status" value="1"/>
</dbReference>
<organism evidence="3 4">
    <name type="scientific">Cordylochernes scorpioides</name>
    <dbReference type="NCBI Taxonomy" id="51811"/>
    <lineage>
        <taxon>Eukaryota</taxon>
        <taxon>Metazoa</taxon>
        <taxon>Ecdysozoa</taxon>
        <taxon>Arthropoda</taxon>
        <taxon>Chelicerata</taxon>
        <taxon>Arachnida</taxon>
        <taxon>Pseudoscorpiones</taxon>
        <taxon>Cheliferoidea</taxon>
        <taxon>Chernetidae</taxon>
        <taxon>Cordylochernes</taxon>
    </lineage>
</organism>
<dbReference type="Gene3D" id="2.60.40.10">
    <property type="entry name" value="Immunoglobulins"/>
    <property type="match status" value="1"/>
</dbReference>
<dbReference type="SUPFAM" id="SSF49265">
    <property type="entry name" value="Fibronectin type III"/>
    <property type="match status" value="1"/>
</dbReference>
<evidence type="ECO:0000313" key="4">
    <source>
        <dbReference type="Proteomes" id="UP001235939"/>
    </source>
</evidence>
<dbReference type="Gene3D" id="3.30.420.10">
    <property type="entry name" value="Ribonuclease H-like superfamily/Ribonuclease H"/>
    <property type="match status" value="1"/>
</dbReference>
<dbReference type="PANTHER" id="PTHR46060">
    <property type="entry name" value="MARINER MOS1 TRANSPOSASE-LIKE PROTEIN"/>
    <property type="match status" value="1"/>
</dbReference>
<protein>
    <recommendedName>
        <fullName evidence="2">Fibronectin type-III domain-containing protein</fullName>
    </recommendedName>
</protein>
<accession>A0ABY6K387</accession>
<sequence length="593" mass="67435">MERSLEQRYAIKFCVRLGRNATETFQMLQKAFKDDCISRSQSGKWHKAFKEGREEVADEPRSGRQTTARTDENVDRVLEFLRTDRRLSIQQIADTLHMSTFVVHGIVTEDLQMLTEDESWMFEYDPESKRQSCAWHTKSSPRPKKARMSKSRIKTMSIVFFDIRGIVHSHVAMIIMVGRSRLLLGLCINFVFNFSLRSFDSVDRLLVYMQPFCRPTDAFQNHFARYTLCILARSVSTPGSSGMAVQCRPPYRGNDHVAKATIYKYHLGLEPPENVIFSDYDSDRREQQSDDTNFEAGASSEIHFLTQGDLNDHTILVQLAMSHGERFHQDISSMEKRYQVSQVCLLTRQYCTMQPPPTALHHGTLRGYYVGYKERGEPGMFSYKSLSSSAGLRAEVAGLRRASPYVVVVQAFNDKGAGPWSDEVAVRTLQFVVCDVDPPVVQALSVTATTSASITLTWESAETEDSPISEPVKVDRITEDNDMQRMTEPEDEYVADALTNMQPHCEDRVSHLKDAMRGLAAPRIEKVIIAPIDISCATNISPHRLEQADKIHREILTLRRQPASTMSHGNHRKKDHQASSQPTPQDPFKTSIW</sequence>
<feature type="compositionally biased region" description="Basic and acidic residues" evidence="1">
    <location>
        <begin position="49"/>
        <end position="62"/>
    </location>
</feature>
<feature type="region of interest" description="Disordered" evidence="1">
    <location>
        <begin position="49"/>
        <end position="69"/>
    </location>
</feature>
<dbReference type="PROSITE" id="PS50853">
    <property type="entry name" value="FN3"/>
    <property type="match status" value="1"/>
</dbReference>
<dbReference type="InterPro" id="IPR036116">
    <property type="entry name" value="FN3_sf"/>
</dbReference>
<reference evidence="3 4" key="1">
    <citation type="submission" date="2022-01" db="EMBL/GenBank/DDBJ databases">
        <title>A chromosomal length assembly of Cordylochernes scorpioides.</title>
        <authorList>
            <person name="Zeh D."/>
            <person name="Zeh J."/>
        </authorList>
    </citation>
    <scope>NUCLEOTIDE SEQUENCE [LARGE SCALE GENOMIC DNA]</scope>
    <source>
        <strain evidence="3">IN4F17</strain>
        <tissue evidence="3">Whole Body</tissue>
    </source>
</reference>
<evidence type="ECO:0000256" key="1">
    <source>
        <dbReference type="SAM" id="MobiDB-lite"/>
    </source>
</evidence>
<dbReference type="Gene3D" id="1.10.10.1450">
    <property type="match status" value="1"/>
</dbReference>
<dbReference type="Proteomes" id="UP001235939">
    <property type="component" value="Chromosome 01"/>
</dbReference>
<dbReference type="InterPro" id="IPR052709">
    <property type="entry name" value="Transposase-MT_Hybrid"/>
</dbReference>
<dbReference type="InterPro" id="IPR041426">
    <property type="entry name" value="Mos1_HTH"/>
</dbReference>
<dbReference type="InterPro" id="IPR036397">
    <property type="entry name" value="RNaseH_sf"/>
</dbReference>
<feature type="domain" description="Fibronectin type-III" evidence="2">
    <location>
        <begin position="334"/>
        <end position="431"/>
    </location>
</feature>
<dbReference type="EMBL" id="CP092863">
    <property type="protein sequence ID" value="UYV61680.1"/>
    <property type="molecule type" value="Genomic_DNA"/>
</dbReference>
<evidence type="ECO:0000313" key="3">
    <source>
        <dbReference type="EMBL" id="UYV61680.1"/>
    </source>
</evidence>
<proteinExistence type="predicted"/>
<dbReference type="PANTHER" id="PTHR46060:SF1">
    <property type="entry name" value="MARINER MOS1 TRANSPOSASE-LIKE PROTEIN"/>
    <property type="match status" value="1"/>
</dbReference>
<dbReference type="CDD" id="cd00063">
    <property type="entry name" value="FN3"/>
    <property type="match status" value="1"/>
</dbReference>
<feature type="region of interest" description="Disordered" evidence="1">
    <location>
        <begin position="560"/>
        <end position="593"/>
    </location>
</feature>
<dbReference type="Pfam" id="PF17906">
    <property type="entry name" value="HTH_48"/>
    <property type="match status" value="1"/>
</dbReference>
<keyword evidence="4" id="KW-1185">Reference proteome</keyword>
<name>A0ABY6K387_9ARAC</name>
<dbReference type="InterPro" id="IPR013783">
    <property type="entry name" value="Ig-like_fold"/>
</dbReference>
<gene>
    <name evidence="3" type="ORF">LAZ67_1005891</name>
</gene>